<dbReference type="InterPro" id="IPR036291">
    <property type="entry name" value="NAD(P)-bd_dom_sf"/>
</dbReference>
<keyword evidence="2" id="KW-1185">Reference proteome</keyword>
<proteinExistence type="predicted"/>
<accession>A0AAE0WIF1</accession>
<dbReference type="Gene3D" id="3.40.50.720">
    <property type="entry name" value="NAD(P)-binding Rossmann-like Domain"/>
    <property type="match status" value="1"/>
</dbReference>
<dbReference type="PANTHER" id="PTHR45458">
    <property type="entry name" value="SHORT-CHAIN DEHYDROGENASE/REDUCTASE SDR"/>
    <property type="match status" value="1"/>
</dbReference>
<organism evidence="1 2">
    <name type="scientific">Recurvomyces mirabilis</name>
    <dbReference type="NCBI Taxonomy" id="574656"/>
    <lineage>
        <taxon>Eukaryota</taxon>
        <taxon>Fungi</taxon>
        <taxon>Dikarya</taxon>
        <taxon>Ascomycota</taxon>
        <taxon>Pezizomycotina</taxon>
        <taxon>Dothideomycetes</taxon>
        <taxon>Dothideomycetidae</taxon>
        <taxon>Mycosphaerellales</taxon>
        <taxon>Teratosphaeriaceae</taxon>
        <taxon>Recurvomyces</taxon>
    </lineage>
</organism>
<evidence type="ECO:0000313" key="1">
    <source>
        <dbReference type="EMBL" id="KAK3670540.1"/>
    </source>
</evidence>
<dbReference type="Pfam" id="PF00106">
    <property type="entry name" value="adh_short"/>
    <property type="match status" value="1"/>
</dbReference>
<evidence type="ECO:0000313" key="2">
    <source>
        <dbReference type="Proteomes" id="UP001274830"/>
    </source>
</evidence>
<dbReference type="InterPro" id="IPR052184">
    <property type="entry name" value="SDR_enzymes"/>
</dbReference>
<dbReference type="GO" id="GO:0016616">
    <property type="term" value="F:oxidoreductase activity, acting on the CH-OH group of donors, NAD or NADP as acceptor"/>
    <property type="evidence" value="ECO:0007669"/>
    <property type="project" value="TreeGrafter"/>
</dbReference>
<protein>
    <submittedName>
        <fullName evidence="1">Uncharacterized protein</fullName>
    </submittedName>
</protein>
<comment type="caution">
    <text evidence="1">The sequence shown here is derived from an EMBL/GenBank/DDBJ whole genome shotgun (WGS) entry which is preliminary data.</text>
</comment>
<dbReference type="InterPro" id="IPR002347">
    <property type="entry name" value="SDR_fam"/>
</dbReference>
<dbReference type="EMBL" id="JAUTXT010000055">
    <property type="protein sequence ID" value="KAK3670540.1"/>
    <property type="molecule type" value="Genomic_DNA"/>
</dbReference>
<name>A0AAE0WIF1_9PEZI</name>
<dbReference type="SUPFAM" id="SSF51735">
    <property type="entry name" value="NAD(P)-binding Rossmann-fold domains"/>
    <property type="match status" value="1"/>
</dbReference>
<reference evidence="1" key="1">
    <citation type="submission" date="2023-07" db="EMBL/GenBank/DDBJ databases">
        <title>Black Yeasts Isolated from many extreme environments.</title>
        <authorList>
            <person name="Coleine C."/>
            <person name="Stajich J.E."/>
            <person name="Selbmann L."/>
        </authorList>
    </citation>
    <scope>NUCLEOTIDE SEQUENCE</scope>
    <source>
        <strain evidence="1">CCFEE 5485</strain>
    </source>
</reference>
<dbReference type="PANTHER" id="PTHR45458:SF3">
    <property type="entry name" value="CHAIN DEHYDROGENASE (ATSC), PUTATIVE-RELATED"/>
    <property type="match status" value="1"/>
</dbReference>
<sequence length="267" mass="28424">MPSYLITGASRGLGYEFARQLAAIPDNTVIGMARNKDSTQARLARDGITNVVIVQADITDQKALTAAFEQVKTITKGSLDVLINNAALVSDRSAFITLVDDEPATLEEDLMSSFRANVVGVANTVNTFLPLLRAGHEKKVVTISTGMADLDFVNRFSIPIAAPYSISKAATNALVAKYNATLGQSEGLLFMALSPGLVDTSESKQPTEQEIAGGQAMGSMFQEYAPDFKGPITPEQSVQMCLKVIGAATVDTYGGAFVSHLGNKQWL</sequence>
<gene>
    <name evidence="1" type="ORF">LTR78_009644</name>
</gene>
<dbReference type="PRINTS" id="PR00081">
    <property type="entry name" value="GDHRDH"/>
</dbReference>
<dbReference type="Proteomes" id="UP001274830">
    <property type="component" value="Unassembled WGS sequence"/>
</dbReference>
<dbReference type="AlphaFoldDB" id="A0AAE0WIF1"/>